<dbReference type="CDD" id="cd06257">
    <property type="entry name" value="DnaJ"/>
    <property type="match status" value="1"/>
</dbReference>
<dbReference type="AlphaFoldDB" id="A0A1L9W0K1"/>
<dbReference type="InterPro" id="IPR001623">
    <property type="entry name" value="DnaJ_domain"/>
</dbReference>
<dbReference type="RefSeq" id="XP_022406344.1">
    <property type="nucleotide sequence ID" value="XM_022539721.1"/>
</dbReference>
<dbReference type="EMBL" id="KV878888">
    <property type="protein sequence ID" value="OJJ89682.1"/>
    <property type="molecule type" value="Genomic_DNA"/>
</dbReference>
<evidence type="ECO:0000313" key="3">
    <source>
        <dbReference type="Proteomes" id="UP000184300"/>
    </source>
</evidence>
<keyword evidence="3" id="KW-1185">Reference proteome</keyword>
<dbReference type="InterPro" id="IPR018253">
    <property type="entry name" value="DnaJ_domain_CS"/>
</dbReference>
<gene>
    <name evidence="2" type="ORF">ASPGLDRAFT_115896</name>
</gene>
<evidence type="ECO:0000259" key="1">
    <source>
        <dbReference type="PROSITE" id="PS50076"/>
    </source>
</evidence>
<dbReference type="GeneID" id="34455982"/>
<dbReference type="SMART" id="SM00271">
    <property type="entry name" value="DnaJ"/>
    <property type="match status" value="1"/>
</dbReference>
<dbReference type="PROSITE" id="PS50076">
    <property type="entry name" value="DNAJ_2"/>
    <property type="match status" value="1"/>
</dbReference>
<dbReference type="PRINTS" id="PR00625">
    <property type="entry name" value="JDOMAIN"/>
</dbReference>
<dbReference type="InterPro" id="IPR036869">
    <property type="entry name" value="J_dom_sf"/>
</dbReference>
<proteinExistence type="predicted"/>
<feature type="domain" description="J" evidence="1">
    <location>
        <begin position="4"/>
        <end position="69"/>
    </location>
</feature>
<dbReference type="Gene3D" id="1.10.287.110">
    <property type="entry name" value="DnaJ domain"/>
    <property type="match status" value="1"/>
</dbReference>
<dbReference type="Pfam" id="PF00226">
    <property type="entry name" value="DnaJ"/>
    <property type="match status" value="1"/>
</dbReference>
<name>A0A1L9W0K1_ASPGL</name>
<dbReference type="PANTHER" id="PTHR24074">
    <property type="entry name" value="CO-CHAPERONE PROTEIN DJLA"/>
    <property type="match status" value="1"/>
</dbReference>
<protein>
    <recommendedName>
        <fullName evidence="1">J domain-containing protein</fullName>
    </recommendedName>
</protein>
<sequence length="69" mass="8024">MDIDPYAVLAVPKDATLPEIKSAHRKLVLKCHPDKIKDESLRNEAQDQFQRVQQAYELLSDPSRRTKYD</sequence>
<reference evidence="3" key="1">
    <citation type="journal article" date="2017" name="Genome Biol.">
        <title>Comparative genomics reveals high biological diversity and specific adaptations in the industrially and medically important fungal genus Aspergillus.</title>
        <authorList>
            <person name="de Vries R.P."/>
            <person name="Riley R."/>
            <person name="Wiebenga A."/>
            <person name="Aguilar-Osorio G."/>
            <person name="Amillis S."/>
            <person name="Uchima C.A."/>
            <person name="Anderluh G."/>
            <person name="Asadollahi M."/>
            <person name="Askin M."/>
            <person name="Barry K."/>
            <person name="Battaglia E."/>
            <person name="Bayram O."/>
            <person name="Benocci T."/>
            <person name="Braus-Stromeyer S.A."/>
            <person name="Caldana C."/>
            <person name="Canovas D."/>
            <person name="Cerqueira G.C."/>
            <person name="Chen F."/>
            <person name="Chen W."/>
            <person name="Choi C."/>
            <person name="Clum A."/>
            <person name="Dos Santos R.A."/>
            <person name="Damasio A.R."/>
            <person name="Diallinas G."/>
            <person name="Emri T."/>
            <person name="Fekete E."/>
            <person name="Flipphi M."/>
            <person name="Freyberg S."/>
            <person name="Gallo A."/>
            <person name="Gournas C."/>
            <person name="Habgood R."/>
            <person name="Hainaut M."/>
            <person name="Harispe M.L."/>
            <person name="Henrissat B."/>
            <person name="Hilden K.S."/>
            <person name="Hope R."/>
            <person name="Hossain A."/>
            <person name="Karabika E."/>
            <person name="Karaffa L."/>
            <person name="Karanyi Z."/>
            <person name="Krasevec N."/>
            <person name="Kuo A."/>
            <person name="Kusch H."/>
            <person name="LaButti K."/>
            <person name="Lagendijk E.L."/>
            <person name="Lapidus A."/>
            <person name="Levasseur A."/>
            <person name="Lindquist E."/>
            <person name="Lipzen A."/>
            <person name="Logrieco A.F."/>
            <person name="MacCabe A."/>
            <person name="Maekelae M.R."/>
            <person name="Malavazi I."/>
            <person name="Melin P."/>
            <person name="Meyer V."/>
            <person name="Mielnichuk N."/>
            <person name="Miskei M."/>
            <person name="Molnar A.P."/>
            <person name="Mule G."/>
            <person name="Ngan C.Y."/>
            <person name="Orejas M."/>
            <person name="Orosz E."/>
            <person name="Ouedraogo J.P."/>
            <person name="Overkamp K.M."/>
            <person name="Park H.-S."/>
            <person name="Perrone G."/>
            <person name="Piumi F."/>
            <person name="Punt P.J."/>
            <person name="Ram A.F."/>
            <person name="Ramon A."/>
            <person name="Rauscher S."/>
            <person name="Record E."/>
            <person name="Riano-Pachon D.M."/>
            <person name="Robert V."/>
            <person name="Roehrig J."/>
            <person name="Ruller R."/>
            <person name="Salamov A."/>
            <person name="Salih N.S."/>
            <person name="Samson R.A."/>
            <person name="Sandor E."/>
            <person name="Sanguinetti M."/>
            <person name="Schuetze T."/>
            <person name="Sepcic K."/>
            <person name="Shelest E."/>
            <person name="Sherlock G."/>
            <person name="Sophianopoulou V."/>
            <person name="Squina F.M."/>
            <person name="Sun H."/>
            <person name="Susca A."/>
            <person name="Todd R.B."/>
            <person name="Tsang A."/>
            <person name="Unkles S.E."/>
            <person name="van de Wiele N."/>
            <person name="van Rossen-Uffink D."/>
            <person name="Oliveira J.V."/>
            <person name="Vesth T.C."/>
            <person name="Visser J."/>
            <person name="Yu J.-H."/>
            <person name="Zhou M."/>
            <person name="Andersen M.R."/>
            <person name="Archer D.B."/>
            <person name="Baker S.E."/>
            <person name="Benoit I."/>
            <person name="Brakhage A.A."/>
            <person name="Braus G.H."/>
            <person name="Fischer R."/>
            <person name="Frisvad J.C."/>
            <person name="Goldman G.H."/>
            <person name="Houbraken J."/>
            <person name="Oakley B."/>
            <person name="Pocsi I."/>
            <person name="Scazzocchio C."/>
            <person name="Seiboth B."/>
            <person name="vanKuyk P.A."/>
            <person name="Wortman J."/>
            <person name="Dyer P.S."/>
            <person name="Grigoriev I.V."/>
        </authorList>
    </citation>
    <scope>NUCLEOTIDE SEQUENCE [LARGE SCALE GENOMIC DNA]</scope>
    <source>
        <strain evidence="3">CBS 516.65</strain>
    </source>
</reference>
<dbReference type="PROSITE" id="PS00636">
    <property type="entry name" value="DNAJ_1"/>
    <property type="match status" value="1"/>
</dbReference>
<dbReference type="SUPFAM" id="SSF46565">
    <property type="entry name" value="Chaperone J-domain"/>
    <property type="match status" value="1"/>
</dbReference>
<feature type="non-terminal residue" evidence="2">
    <location>
        <position position="69"/>
    </location>
</feature>
<accession>A0A1L9W0K1</accession>
<dbReference type="InterPro" id="IPR050817">
    <property type="entry name" value="DjlA_DnaK_co-chaperone"/>
</dbReference>
<dbReference type="Proteomes" id="UP000184300">
    <property type="component" value="Unassembled WGS sequence"/>
</dbReference>
<dbReference type="VEuPathDB" id="FungiDB:ASPGLDRAFT_115896"/>
<dbReference type="FunFam" id="1.10.287.110:FF:000073">
    <property type="entry name" value="DnaJ domain protein"/>
    <property type="match status" value="1"/>
</dbReference>
<organism evidence="2 3">
    <name type="scientific">Aspergillus glaucus CBS 516.65</name>
    <dbReference type="NCBI Taxonomy" id="1160497"/>
    <lineage>
        <taxon>Eukaryota</taxon>
        <taxon>Fungi</taxon>
        <taxon>Dikarya</taxon>
        <taxon>Ascomycota</taxon>
        <taxon>Pezizomycotina</taxon>
        <taxon>Eurotiomycetes</taxon>
        <taxon>Eurotiomycetidae</taxon>
        <taxon>Eurotiales</taxon>
        <taxon>Aspergillaceae</taxon>
        <taxon>Aspergillus</taxon>
        <taxon>Aspergillus subgen. Aspergillus</taxon>
    </lineage>
</organism>
<evidence type="ECO:0000313" key="2">
    <source>
        <dbReference type="EMBL" id="OJJ89682.1"/>
    </source>
</evidence>
<dbReference type="OrthoDB" id="10250354at2759"/>
<dbReference type="STRING" id="1160497.A0A1L9W0K1"/>